<accession>A0A2S6N0E0</accession>
<dbReference type="Proteomes" id="UP000239089">
    <property type="component" value="Unassembled WGS sequence"/>
</dbReference>
<keyword evidence="2" id="KW-1185">Reference proteome</keyword>
<name>A0A2S6N0E0_9HYPH</name>
<dbReference type="AlphaFoldDB" id="A0A2S6N0E0"/>
<organism evidence="1 2">
    <name type="scientific">Rhodoblastus sphagnicola</name>
    <dbReference type="NCBI Taxonomy" id="333368"/>
    <lineage>
        <taxon>Bacteria</taxon>
        <taxon>Pseudomonadati</taxon>
        <taxon>Pseudomonadota</taxon>
        <taxon>Alphaproteobacteria</taxon>
        <taxon>Hyphomicrobiales</taxon>
        <taxon>Rhodoblastaceae</taxon>
        <taxon>Rhodoblastus</taxon>
    </lineage>
</organism>
<protein>
    <submittedName>
        <fullName evidence="1">Uncharacterized protein</fullName>
    </submittedName>
</protein>
<comment type="caution">
    <text evidence="1">The sequence shown here is derived from an EMBL/GenBank/DDBJ whole genome shotgun (WGS) entry which is preliminary data.</text>
</comment>
<gene>
    <name evidence="1" type="ORF">CCR94_18780</name>
</gene>
<dbReference type="OrthoDB" id="8454020at2"/>
<dbReference type="EMBL" id="NHSJ01000116">
    <property type="protein sequence ID" value="PPQ28093.1"/>
    <property type="molecule type" value="Genomic_DNA"/>
</dbReference>
<reference evidence="1 2" key="1">
    <citation type="journal article" date="2018" name="Arch. Microbiol.">
        <title>New insights into the metabolic potential of the phototrophic purple bacterium Rhodopila globiformis DSM 161(T) from its draft genome sequence and evidence for a vanadium-dependent nitrogenase.</title>
        <authorList>
            <person name="Imhoff J.F."/>
            <person name="Rahn T."/>
            <person name="Kunzel S."/>
            <person name="Neulinger S.C."/>
        </authorList>
    </citation>
    <scope>NUCLEOTIDE SEQUENCE [LARGE SCALE GENOMIC DNA]</scope>
    <source>
        <strain evidence="1 2">DSM 16996</strain>
    </source>
</reference>
<evidence type="ECO:0000313" key="1">
    <source>
        <dbReference type="EMBL" id="PPQ28093.1"/>
    </source>
</evidence>
<sequence>MARPRKNKVSLPKLACLDETGPEGKARKMLKTFQRAGYRAPEGPSVERLMRAGDAARIEKFSEVVEVARGDTFEAVEVDFVRMRLDDGPLARLRDRGQLDRDDKARNLALAMAGEKYRQMYARSGMDPLHSLDPTREVATAYAPGALWRSESQVEALQHFRAARDAIPEDFRAPMAAIVLEDREIVDVGREIGAYRDAKMAGAVALFILRRGLAALARHYRMISAADAA</sequence>
<dbReference type="RefSeq" id="WP_104509364.1">
    <property type="nucleotide sequence ID" value="NZ_JACIGC010000007.1"/>
</dbReference>
<proteinExistence type="predicted"/>
<evidence type="ECO:0000313" key="2">
    <source>
        <dbReference type="Proteomes" id="UP000239089"/>
    </source>
</evidence>